<keyword evidence="8" id="KW-1185">Reference proteome</keyword>
<keyword evidence="7" id="KW-0418">Kinase</keyword>
<gene>
    <name evidence="7" type="ORF">Thi970DRAFT_04891</name>
</gene>
<dbReference type="RefSeq" id="WP_009151603.1">
    <property type="nucleotide sequence ID" value="NZ_CP121471.1"/>
</dbReference>
<feature type="signal peptide" evidence="5">
    <location>
        <begin position="1"/>
        <end position="27"/>
    </location>
</feature>
<dbReference type="PRINTS" id="PR00344">
    <property type="entry name" value="BCTRLSENSOR"/>
</dbReference>
<evidence type="ECO:0000256" key="2">
    <source>
        <dbReference type="ARBA" id="ARBA00012438"/>
    </source>
</evidence>
<name>H8Z8G9_9GAMM</name>
<dbReference type="PANTHER" id="PTHR43065">
    <property type="entry name" value="SENSOR HISTIDINE KINASE"/>
    <property type="match status" value="1"/>
</dbReference>
<reference evidence="7 8" key="2">
    <citation type="submission" date="2011-11" db="EMBL/GenBank/DDBJ databases">
        <authorList>
            <consortium name="US DOE Joint Genome Institute"/>
            <person name="Lucas S."/>
            <person name="Han J."/>
            <person name="Lapidus A."/>
            <person name="Cheng J.-F."/>
            <person name="Goodwin L."/>
            <person name="Pitluck S."/>
            <person name="Peters L."/>
            <person name="Ovchinnikova G."/>
            <person name="Zhang X."/>
            <person name="Detter J.C."/>
            <person name="Han C."/>
            <person name="Tapia R."/>
            <person name="Land M."/>
            <person name="Hauser L."/>
            <person name="Kyrpides N."/>
            <person name="Ivanova N."/>
            <person name="Pagani I."/>
            <person name="Vogl K."/>
            <person name="Liu Z."/>
            <person name="Overmann J."/>
            <person name="Frigaard N.-U."/>
            <person name="Bryant D."/>
            <person name="Woyke T."/>
        </authorList>
    </citation>
    <scope>NUCLEOTIDE SEQUENCE [LARGE SCALE GENOMIC DNA]</scope>
    <source>
        <strain evidence="7 8">970</strain>
    </source>
</reference>
<dbReference type="PROSITE" id="PS50109">
    <property type="entry name" value="HIS_KIN"/>
    <property type="match status" value="1"/>
</dbReference>
<keyword evidence="4" id="KW-0472">Membrane</keyword>
<evidence type="ECO:0000256" key="3">
    <source>
        <dbReference type="ARBA" id="ARBA00022553"/>
    </source>
</evidence>
<evidence type="ECO:0000256" key="5">
    <source>
        <dbReference type="SAM" id="SignalP"/>
    </source>
</evidence>
<keyword evidence="5" id="KW-0732">Signal</keyword>
<dbReference type="Gene3D" id="1.10.287.130">
    <property type="match status" value="1"/>
</dbReference>
<evidence type="ECO:0000313" key="8">
    <source>
        <dbReference type="Proteomes" id="UP000002964"/>
    </source>
</evidence>
<keyword evidence="4" id="KW-1133">Transmembrane helix</keyword>
<dbReference type="InterPro" id="IPR004358">
    <property type="entry name" value="Sig_transdc_His_kin-like_C"/>
</dbReference>
<dbReference type="Proteomes" id="UP000002964">
    <property type="component" value="Unassembled WGS sequence"/>
</dbReference>
<dbReference type="EC" id="2.7.13.3" evidence="2"/>
<feature type="chain" id="PRO_5003618396" description="histidine kinase" evidence="5">
    <location>
        <begin position="28"/>
        <end position="626"/>
    </location>
</feature>
<dbReference type="OrthoDB" id="1931120at2"/>
<protein>
    <recommendedName>
        <fullName evidence="2">histidine kinase</fullName>
        <ecNumber evidence="2">2.7.13.3</ecNumber>
    </recommendedName>
</protein>
<comment type="catalytic activity">
    <reaction evidence="1">
        <text>ATP + protein L-histidine = ADP + protein N-phospho-L-histidine.</text>
        <dbReference type="EC" id="2.7.13.3"/>
    </reaction>
</comment>
<organism evidence="7 8">
    <name type="scientific">Thiorhodovibrio frisius</name>
    <dbReference type="NCBI Taxonomy" id="631362"/>
    <lineage>
        <taxon>Bacteria</taxon>
        <taxon>Pseudomonadati</taxon>
        <taxon>Pseudomonadota</taxon>
        <taxon>Gammaproteobacteria</taxon>
        <taxon>Chromatiales</taxon>
        <taxon>Chromatiaceae</taxon>
        <taxon>Thiorhodovibrio</taxon>
    </lineage>
</organism>
<keyword evidence="4" id="KW-0812">Transmembrane</keyword>
<dbReference type="Gene3D" id="3.30.565.10">
    <property type="entry name" value="Histidine kinase-like ATPase, C-terminal domain"/>
    <property type="match status" value="1"/>
</dbReference>
<dbReference type="AlphaFoldDB" id="H8Z8G9"/>
<accession>H8Z8G9</accession>
<dbReference type="SMART" id="SM00387">
    <property type="entry name" value="HATPase_c"/>
    <property type="match status" value="1"/>
</dbReference>
<dbReference type="InterPro" id="IPR005467">
    <property type="entry name" value="His_kinase_dom"/>
</dbReference>
<evidence type="ECO:0000313" key="7">
    <source>
        <dbReference type="EMBL" id="EIC19374.1"/>
    </source>
</evidence>
<keyword evidence="7" id="KW-0808">Transferase</keyword>
<dbReference type="CDD" id="cd00082">
    <property type="entry name" value="HisKA"/>
    <property type="match status" value="1"/>
</dbReference>
<dbReference type="PANTHER" id="PTHR43065:SF42">
    <property type="entry name" value="TWO-COMPONENT SENSOR PPRA"/>
    <property type="match status" value="1"/>
</dbReference>
<evidence type="ECO:0000259" key="6">
    <source>
        <dbReference type="PROSITE" id="PS50109"/>
    </source>
</evidence>
<proteinExistence type="predicted"/>
<keyword evidence="3" id="KW-0597">Phosphoprotein</keyword>
<evidence type="ECO:0000256" key="4">
    <source>
        <dbReference type="SAM" id="Phobius"/>
    </source>
</evidence>
<dbReference type="SUPFAM" id="SSF47384">
    <property type="entry name" value="Homodimeric domain of signal transducing histidine kinase"/>
    <property type="match status" value="1"/>
</dbReference>
<dbReference type="InterPro" id="IPR003594">
    <property type="entry name" value="HATPase_dom"/>
</dbReference>
<reference evidence="8" key="1">
    <citation type="submission" date="2011-06" db="EMBL/GenBank/DDBJ databases">
        <authorList>
            <consortium name="US DOE Joint Genome Institute (JGI-PGF)"/>
            <person name="Lucas S."/>
            <person name="Han J."/>
            <person name="Lapidus A."/>
            <person name="Cheng J.-F."/>
            <person name="Goodwin L."/>
            <person name="Pitluck S."/>
            <person name="Peters L."/>
            <person name="Land M.L."/>
            <person name="Hauser L."/>
            <person name="Vogl K."/>
            <person name="Liu Z."/>
            <person name="Overmann J."/>
            <person name="Frigaard N.-U."/>
            <person name="Bryant D.A."/>
            <person name="Woyke T.J."/>
        </authorList>
    </citation>
    <scope>NUCLEOTIDE SEQUENCE [LARGE SCALE GENOMIC DNA]</scope>
    <source>
        <strain evidence="8">970</strain>
    </source>
</reference>
<dbReference type="Gene3D" id="3.40.50.2300">
    <property type="match status" value="2"/>
</dbReference>
<dbReference type="InterPro" id="IPR036097">
    <property type="entry name" value="HisK_dim/P_sf"/>
</dbReference>
<evidence type="ECO:0000256" key="1">
    <source>
        <dbReference type="ARBA" id="ARBA00000085"/>
    </source>
</evidence>
<feature type="domain" description="Histidine kinase" evidence="6">
    <location>
        <begin position="400"/>
        <end position="618"/>
    </location>
</feature>
<dbReference type="EMBL" id="JH603171">
    <property type="protein sequence ID" value="EIC19374.1"/>
    <property type="molecule type" value="Genomic_DNA"/>
</dbReference>
<dbReference type="Pfam" id="PF02518">
    <property type="entry name" value="HATPase_c"/>
    <property type="match status" value="1"/>
</dbReference>
<dbReference type="InterPro" id="IPR036890">
    <property type="entry name" value="HATPase_C_sf"/>
</dbReference>
<dbReference type="eggNOG" id="COG4191">
    <property type="taxonomic scope" value="Bacteria"/>
</dbReference>
<feature type="transmembrane region" description="Helical" evidence="4">
    <location>
        <begin position="344"/>
        <end position="366"/>
    </location>
</feature>
<dbReference type="GO" id="GO:0000155">
    <property type="term" value="F:phosphorelay sensor kinase activity"/>
    <property type="evidence" value="ECO:0007669"/>
    <property type="project" value="InterPro"/>
</dbReference>
<sequence>MCRAERGAIAKLWLACWLLFAPAAAPAAPVEENTRVLVLYSTHRLLPANIEFEAGLRETLDNSTEVNAEFLDYPRFDSQSYLDAMTTFLAEKYALRPPTLLVAGGKGALDFLLSHRAELFPQVPVIHAAVPRSFLQSRPPLPADMVGVPIEFDFPGTIALALRLHPRARRLLVVTGISVQDRAWEAELRDDLSRLPDRVTAEFLAGLPTDEVLQRLSELGSDTLVVTPGYFEDGVGHLFSPREAVGLMATASAAPVYGPFDTFIGTGIVGGSMPNFAAMGRQAGRLVNDQLAGDTSATPRLPELMPRAINLDWRQIRRWNIDPRAIPDDAIVQFKPPTLLQEHATAAVVAIIVLLLQAGLIARLLFERRHRRRMELAVQKQRFELAHASRLAVAGELTGAIAHEINQPLGAILSNADAADLLLASGGDRRDELRAIVADIRKDNVRASEVIRRLRALLAKQPADWHPFDLNEAVRELEPVLRAEARRRRVALDLRLASTATILGDRIQIQQVLINLVLNAMDAANGLPEARRVVTLSVERDADRPMLVVRDRGPGIAPEHLPRLFESFFSTKPRGMGLGLSITRTLVEAHGGRVWAESGGRSGSDAGAVFRVEWPAADEAATAELA</sequence>
<dbReference type="HOGENOM" id="CLU_000445_89_20_6"/>
<dbReference type="InterPro" id="IPR003661">
    <property type="entry name" value="HisK_dim/P_dom"/>
</dbReference>
<dbReference type="STRING" id="631362.Thi970DRAFT_04891"/>
<dbReference type="SUPFAM" id="SSF55874">
    <property type="entry name" value="ATPase domain of HSP90 chaperone/DNA topoisomerase II/histidine kinase"/>
    <property type="match status" value="1"/>
</dbReference>